<organism evidence="3 4">
    <name type="scientific">Paraconexibacter antarcticus</name>
    <dbReference type="NCBI Taxonomy" id="2949664"/>
    <lineage>
        <taxon>Bacteria</taxon>
        <taxon>Bacillati</taxon>
        <taxon>Actinomycetota</taxon>
        <taxon>Thermoleophilia</taxon>
        <taxon>Solirubrobacterales</taxon>
        <taxon>Paraconexibacteraceae</taxon>
        <taxon>Paraconexibacter</taxon>
    </lineage>
</organism>
<feature type="transmembrane region" description="Helical" evidence="2">
    <location>
        <begin position="6"/>
        <end position="27"/>
    </location>
</feature>
<evidence type="ECO:0000256" key="1">
    <source>
        <dbReference type="SAM" id="MobiDB-lite"/>
    </source>
</evidence>
<proteinExistence type="predicted"/>
<dbReference type="RefSeq" id="WP_254570903.1">
    <property type="nucleotide sequence ID" value="NZ_CP098502.1"/>
</dbReference>
<name>A0ABY5DQ92_9ACTN</name>
<keyword evidence="2" id="KW-0472">Membrane</keyword>
<reference evidence="3 4" key="1">
    <citation type="submission" date="2022-06" db="EMBL/GenBank/DDBJ databases">
        <title>Paraconexibacter antarcticus.</title>
        <authorList>
            <person name="Kim C.S."/>
        </authorList>
    </citation>
    <scope>NUCLEOTIDE SEQUENCE [LARGE SCALE GENOMIC DNA]</scope>
    <source>
        <strain evidence="3 4">02-257</strain>
    </source>
</reference>
<gene>
    <name evidence="3" type="ORF">NBH00_22985</name>
</gene>
<sequence length="91" mass="10151">MDWTFVYLMVFLKIPILLLGWIVWWAIHNVDEEAVTDRQEGDDDGGIGKPAHPRGPKPRPARRGPHPGTPPAPAPARSRSPLRSPSRSKQP</sequence>
<feature type="region of interest" description="Disordered" evidence="1">
    <location>
        <begin position="36"/>
        <end position="91"/>
    </location>
</feature>
<evidence type="ECO:0000313" key="3">
    <source>
        <dbReference type="EMBL" id="UTI64190.1"/>
    </source>
</evidence>
<accession>A0ABY5DQ92</accession>
<evidence type="ECO:0000256" key="2">
    <source>
        <dbReference type="SAM" id="Phobius"/>
    </source>
</evidence>
<feature type="compositionally biased region" description="Basic residues" evidence="1">
    <location>
        <begin position="51"/>
        <end position="65"/>
    </location>
</feature>
<keyword evidence="2" id="KW-0812">Transmembrane</keyword>
<keyword evidence="2" id="KW-1133">Transmembrane helix</keyword>
<dbReference type="Proteomes" id="UP001056035">
    <property type="component" value="Chromosome"/>
</dbReference>
<evidence type="ECO:0000313" key="4">
    <source>
        <dbReference type="Proteomes" id="UP001056035"/>
    </source>
</evidence>
<feature type="compositionally biased region" description="Low complexity" evidence="1">
    <location>
        <begin position="75"/>
        <end position="91"/>
    </location>
</feature>
<keyword evidence="4" id="KW-1185">Reference proteome</keyword>
<protein>
    <submittedName>
        <fullName evidence="3">Uncharacterized protein</fullName>
    </submittedName>
</protein>
<dbReference type="EMBL" id="CP098502">
    <property type="protein sequence ID" value="UTI64190.1"/>
    <property type="molecule type" value="Genomic_DNA"/>
</dbReference>